<dbReference type="GO" id="GO:0005886">
    <property type="term" value="C:plasma membrane"/>
    <property type="evidence" value="ECO:0007669"/>
    <property type="project" value="GOC"/>
</dbReference>
<dbReference type="PROSITE" id="PS51121">
    <property type="entry name" value="NTA"/>
    <property type="match status" value="1"/>
</dbReference>
<evidence type="ECO:0000256" key="1">
    <source>
        <dbReference type="PROSITE-ProRule" id="PRU00443"/>
    </source>
</evidence>
<dbReference type="InterPro" id="IPR004850">
    <property type="entry name" value="NtA_dom"/>
</dbReference>
<comment type="caution">
    <text evidence="1">Lacks conserved residue(s) required for the propagation of feature annotation.</text>
</comment>
<keyword evidence="2" id="KW-0732">Signal</keyword>
<comment type="caution">
    <text evidence="4">The sequence shown here is derived from an EMBL/GenBank/DDBJ whole genome shotgun (WGS) entry which is preliminary data.</text>
</comment>
<dbReference type="GO" id="GO:0043236">
    <property type="term" value="F:laminin binding"/>
    <property type="evidence" value="ECO:0007669"/>
    <property type="project" value="InterPro"/>
</dbReference>
<gene>
    <name evidence="4" type="ORF">SNE40_015735</name>
</gene>
<dbReference type="InterPro" id="IPR008993">
    <property type="entry name" value="TIMP-like_OB-fold"/>
</dbReference>
<protein>
    <recommendedName>
        <fullName evidence="3">NtA domain-containing protein</fullName>
    </recommendedName>
</protein>
<accession>A0AAN8JHN1</accession>
<feature type="domain" description="NtA" evidence="3">
    <location>
        <begin position="35"/>
        <end position="164"/>
    </location>
</feature>
<dbReference type="EMBL" id="JAZGQO010000010">
    <property type="protein sequence ID" value="KAK6177682.1"/>
    <property type="molecule type" value="Genomic_DNA"/>
</dbReference>
<dbReference type="AlphaFoldDB" id="A0AAN8JHN1"/>
<keyword evidence="5" id="KW-1185">Reference proteome</keyword>
<dbReference type="Pfam" id="PF03146">
    <property type="entry name" value="NtA"/>
    <property type="match status" value="1"/>
</dbReference>
<evidence type="ECO:0000256" key="2">
    <source>
        <dbReference type="SAM" id="SignalP"/>
    </source>
</evidence>
<sequence length="171" mass="19267">MCRDQCPCVLSSRSLIGVLTFLVFSVCVSWAKQSCHDVSLEAREELANVVITGTVKEVMIDSTHEGMYKGEVEIKRVLKDRGNLVPKVANFEDPVSHRKMVMIEGFGDPHICDSDVRKYDTKIFLLNSNGNGELKLNSSIVPVTLINLQHADAVVRGGWILYYYFWHSCLM</sequence>
<evidence type="ECO:0000313" key="5">
    <source>
        <dbReference type="Proteomes" id="UP001347796"/>
    </source>
</evidence>
<evidence type="ECO:0000259" key="3">
    <source>
        <dbReference type="PROSITE" id="PS51121"/>
    </source>
</evidence>
<organism evidence="4 5">
    <name type="scientific">Patella caerulea</name>
    <name type="common">Rayed Mediterranean limpet</name>
    <dbReference type="NCBI Taxonomy" id="87958"/>
    <lineage>
        <taxon>Eukaryota</taxon>
        <taxon>Metazoa</taxon>
        <taxon>Spiralia</taxon>
        <taxon>Lophotrochozoa</taxon>
        <taxon>Mollusca</taxon>
        <taxon>Gastropoda</taxon>
        <taxon>Patellogastropoda</taxon>
        <taxon>Patelloidea</taxon>
        <taxon>Patellidae</taxon>
        <taxon>Patella</taxon>
    </lineage>
</organism>
<reference evidence="4 5" key="1">
    <citation type="submission" date="2024-01" db="EMBL/GenBank/DDBJ databases">
        <title>The genome of the rayed Mediterranean limpet Patella caerulea (Linnaeus, 1758).</title>
        <authorList>
            <person name="Anh-Thu Weber A."/>
            <person name="Halstead-Nussloch G."/>
        </authorList>
    </citation>
    <scope>NUCLEOTIDE SEQUENCE [LARGE SCALE GENOMIC DNA]</scope>
    <source>
        <strain evidence="4">AATW-2023a</strain>
        <tissue evidence="4">Whole specimen</tissue>
    </source>
</reference>
<dbReference type="GO" id="GO:0043113">
    <property type="term" value="P:receptor clustering"/>
    <property type="evidence" value="ECO:0007669"/>
    <property type="project" value="InterPro"/>
</dbReference>
<feature type="chain" id="PRO_5043049395" description="NtA domain-containing protein" evidence="2">
    <location>
        <begin position="32"/>
        <end position="171"/>
    </location>
</feature>
<dbReference type="SUPFAM" id="SSF50242">
    <property type="entry name" value="TIMP-like"/>
    <property type="match status" value="1"/>
</dbReference>
<proteinExistence type="predicted"/>
<name>A0AAN8JHN1_PATCE</name>
<dbReference type="Gene3D" id="2.40.50.120">
    <property type="match status" value="1"/>
</dbReference>
<evidence type="ECO:0000313" key="4">
    <source>
        <dbReference type="EMBL" id="KAK6177682.1"/>
    </source>
</evidence>
<dbReference type="Proteomes" id="UP001347796">
    <property type="component" value="Unassembled WGS sequence"/>
</dbReference>
<feature type="signal peptide" evidence="2">
    <location>
        <begin position="1"/>
        <end position="31"/>
    </location>
</feature>